<dbReference type="PANTHER" id="PTHR46124">
    <property type="entry name" value="D-AMINOACYL-TRNA DEACYLASE"/>
    <property type="match status" value="1"/>
</dbReference>
<gene>
    <name evidence="5" type="ORF">IZ6_17390</name>
</gene>
<dbReference type="InterPro" id="IPR001130">
    <property type="entry name" value="TatD-like"/>
</dbReference>
<dbReference type="Gene3D" id="3.20.20.140">
    <property type="entry name" value="Metal-dependent hydrolases"/>
    <property type="match status" value="1"/>
</dbReference>
<feature type="binding site" evidence="4">
    <location>
        <position position="154"/>
    </location>
    <ligand>
        <name>a divalent metal cation</name>
        <dbReference type="ChEBI" id="CHEBI:60240"/>
        <label>2</label>
    </ligand>
</feature>
<dbReference type="InterPro" id="IPR018228">
    <property type="entry name" value="DNase_TatD-rel_CS"/>
</dbReference>
<dbReference type="SUPFAM" id="SSF51556">
    <property type="entry name" value="Metallo-dependent hydrolases"/>
    <property type="match status" value="1"/>
</dbReference>
<dbReference type="NCBIfam" id="TIGR00010">
    <property type="entry name" value="YchF/TatD family DNA exonuclease"/>
    <property type="match status" value="1"/>
</dbReference>
<name>A0A6S6QKW1_9HYPH</name>
<evidence type="ECO:0000256" key="2">
    <source>
        <dbReference type="ARBA" id="ARBA00022723"/>
    </source>
</evidence>
<dbReference type="CDD" id="cd01310">
    <property type="entry name" value="TatD_DNAse"/>
    <property type="match status" value="1"/>
</dbReference>
<dbReference type="EMBL" id="AP023361">
    <property type="protein sequence ID" value="BCJ91004.1"/>
    <property type="molecule type" value="Genomic_DNA"/>
</dbReference>
<feature type="binding site" evidence="4">
    <location>
        <position position="128"/>
    </location>
    <ligand>
        <name>a divalent metal cation</name>
        <dbReference type="ChEBI" id="CHEBI:60240"/>
        <label>2</label>
    </ligand>
</feature>
<feature type="binding site" evidence="4">
    <location>
        <position position="92"/>
    </location>
    <ligand>
        <name>a divalent metal cation</name>
        <dbReference type="ChEBI" id="CHEBI:60240"/>
        <label>1</label>
    </ligand>
</feature>
<evidence type="ECO:0000256" key="3">
    <source>
        <dbReference type="ARBA" id="ARBA00022801"/>
    </source>
</evidence>
<feature type="binding site" evidence="4">
    <location>
        <position position="204"/>
    </location>
    <ligand>
        <name>a divalent metal cation</name>
        <dbReference type="ChEBI" id="CHEBI:60240"/>
        <label>1</label>
    </ligand>
</feature>
<dbReference type="GO" id="GO:0046872">
    <property type="term" value="F:metal ion binding"/>
    <property type="evidence" value="ECO:0007669"/>
    <property type="project" value="UniProtKB-KW"/>
</dbReference>
<dbReference type="GO" id="GO:0005829">
    <property type="term" value="C:cytosol"/>
    <property type="evidence" value="ECO:0007669"/>
    <property type="project" value="TreeGrafter"/>
</dbReference>
<keyword evidence="2 4" id="KW-0479">Metal-binding</keyword>
<dbReference type="KEGG" id="tso:IZ6_17390"/>
<dbReference type="AlphaFoldDB" id="A0A6S6QKW1"/>
<protein>
    <submittedName>
        <fullName evidence="5">LuxR family transcriptional regulator</fullName>
    </submittedName>
</protein>
<dbReference type="PROSITE" id="PS01137">
    <property type="entry name" value="TATD_1"/>
    <property type="match status" value="1"/>
</dbReference>
<keyword evidence="3" id="KW-0378">Hydrolase</keyword>
<organism evidence="5 6">
    <name type="scientific">Terrihabitans soli</name>
    <dbReference type="NCBI Taxonomy" id="708113"/>
    <lineage>
        <taxon>Bacteria</taxon>
        <taxon>Pseudomonadati</taxon>
        <taxon>Pseudomonadota</taxon>
        <taxon>Alphaproteobacteria</taxon>
        <taxon>Hyphomicrobiales</taxon>
        <taxon>Terrihabitans</taxon>
    </lineage>
</organism>
<dbReference type="PROSITE" id="PS01090">
    <property type="entry name" value="TATD_2"/>
    <property type="match status" value="1"/>
</dbReference>
<keyword evidence="6" id="KW-1185">Reference proteome</keyword>
<dbReference type="GO" id="GO:0016788">
    <property type="term" value="F:hydrolase activity, acting on ester bonds"/>
    <property type="evidence" value="ECO:0007669"/>
    <property type="project" value="InterPro"/>
</dbReference>
<feature type="binding site" evidence="4">
    <location>
        <position position="8"/>
    </location>
    <ligand>
        <name>a divalent metal cation</name>
        <dbReference type="ChEBI" id="CHEBI:60240"/>
        <label>1</label>
    </ligand>
</feature>
<reference evidence="5 6" key="1">
    <citation type="submission" date="2020-08" db="EMBL/GenBank/DDBJ databases">
        <title>Genome sequence of Rhizobiales bacterium strain IZ6.</title>
        <authorList>
            <person name="Nakai R."/>
            <person name="Naganuma T."/>
        </authorList>
    </citation>
    <scope>NUCLEOTIDE SEQUENCE [LARGE SCALE GENOMIC DNA]</scope>
    <source>
        <strain evidence="5 6">IZ6</strain>
    </source>
</reference>
<comment type="similarity">
    <text evidence="1">Belongs to the metallo-dependent hydrolases superfamily. TatD-type hydrolase family.</text>
</comment>
<proteinExistence type="inferred from homology"/>
<dbReference type="InterPro" id="IPR015991">
    <property type="entry name" value="TatD/YcfH-like"/>
</dbReference>
<dbReference type="PANTHER" id="PTHR46124:SF2">
    <property type="entry name" value="D-AMINOACYL-TRNA DEACYLASE"/>
    <property type="match status" value="1"/>
</dbReference>
<evidence type="ECO:0000313" key="5">
    <source>
        <dbReference type="EMBL" id="BCJ91004.1"/>
    </source>
</evidence>
<sequence>MIVDSHCHLDFPDFAKDRDGVVARAKAAGVGAMVTISTRVKKFEQVRDIIESYDNVFGSVGTHPHNADEELDVTVEDLIRFSEHPKIVAIGEAGLDYHYDHSPREAQATGFRTHIAAARQTGLPLVIHAREADEDMIRILEEEAEKGTFPAVLHCFSSGAELARRGVALGHYVSFSGILTFKNSQGVRDIAAEVPADRILVETDAPYLAPMPHRGKTNEPAYTALTAKVLGEVRGWSLDETARRTTENFSNLFKKVPKSALGLSGEAAA</sequence>
<dbReference type="FunFam" id="3.20.20.140:FF:000005">
    <property type="entry name" value="TatD family hydrolase"/>
    <property type="match status" value="1"/>
</dbReference>
<evidence type="ECO:0000313" key="6">
    <source>
        <dbReference type="Proteomes" id="UP000515317"/>
    </source>
</evidence>
<evidence type="ECO:0000256" key="1">
    <source>
        <dbReference type="ARBA" id="ARBA00009275"/>
    </source>
</evidence>
<dbReference type="Pfam" id="PF01026">
    <property type="entry name" value="TatD_DNase"/>
    <property type="match status" value="1"/>
</dbReference>
<dbReference type="RefSeq" id="WP_222874687.1">
    <property type="nucleotide sequence ID" value="NZ_AP023361.1"/>
</dbReference>
<dbReference type="GO" id="GO:0004536">
    <property type="term" value="F:DNA nuclease activity"/>
    <property type="evidence" value="ECO:0007669"/>
    <property type="project" value="InterPro"/>
</dbReference>
<dbReference type="InterPro" id="IPR032466">
    <property type="entry name" value="Metal_Hydrolase"/>
</dbReference>
<feature type="binding site" evidence="4">
    <location>
        <position position="6"/>
    </location>
    <ligand>
        <name>a divalent metal cation</name>
        <dbReference type="ChEBI" id="CHEBI:60240"/>
        <label>1</label>
    </ligand>
</feature>
<evidence type="ECO:0000256" key="4">
    <source>
        <dbReference type="PIRSR" id="PIRSR005902-1"/>
    </source>
</evidence>
<accession>A0A6S6QKW1</accession>
<dbReference type="Proteomes" id="UP000515317">
    <property type="component" value="Chromosome"/>
</dbReference>
<dbReference type="PIRSF" id="PIRSF005902">
    <property type="entry name" value="DNase_TatD"/>
    <property type="match status" value="1"/>
</dbReference>